<evidence type="ECO:0000259" key="2">
    <source>
        <dbReference type="Pfam" id="PF02589"/>
    </source>
</evidence>
<dbReference type="InterPro" id="IPR024185">
    <property type="entry name" value="FTHF_cligase-like_sf"/>
</dbReference>
<dbReference type="InterPro" id="IPR037171">
    <property type="entry name" value="NagB/RpiA_transferase-like"/>
</dbReference>
<sequence>MKGTIHNREVFLSQVSSRLGRDVHPTKIDRPIWKHTPQDEVLKDATQDDLVEVLRTQCANIHTNMILTHSKDLRTSIKDVVNSYGGGPIVSWGDERFNDFGLTDLINEEWPQEGLDVHVWDPTKGEENIVKAEKANVGITFSDITLAESGTAVLFSDKNKGRTVSFLPATSIIIIPKSSIVPRMTQAARLIREKAKNAEHIASCINFITGPSNSADIEMILVVGVHGPIKATYVVVEDK</sequence>
<evidence type="ECO:0000256" key="1">
    <source>
        <dbReference type="HAMAP-Rule" id="MF_02104"/>
    </source>
</evidence>
<dbReference type="Gene3D" id="3.40.50.10420">
    <property type="entry name" value="NagB/RpiA/CoA transferase-like"/>
    <property type="match status" value="1"/>
</dbReference>
<proteinExistence type="inferred from homology"/>
<accession>A0ABW6KHC2</accession>
<evidence type="ECO:0000313" key="3">
    <source>
        <dbReference type="EMBL" id="MFE8703594.1"/>
    </source>
</evidence>
<dbReference type="PANTHER" id="PTHR43682:SF1">
    <property type="entry name" value="LACTATE UTILIZATION PROTEIN C"/>
    <property type="match status" value="1"/>
</dbReference>
<comment type="caution">
    <text evidence="3">The sequence shown here is derived from an EMBL/GenBank/DDBJ whole genome shotgun (WGS) entry which is preliminary data.</text>
</comment>
<dbReference type="HAMAP" id="MF_02104">
    <property type="entry name" value="LutC"/>
    <property type="match status" value="1"/>
</dbReference>
<keyword evidence="4" id="KW-1185">Reference proteome</keyword>
<dbReference type="Pfam" id="PF02589">
    <property type="entry name" value="LUD_dom"/>
    <property type="match status" value="1"/>
</dbReference>
<organism evidence="3 4">
    <name type="scientific">Cytobacillus spartinae</name>
    <dbReference type="NCBI Taxonomy" id="3299023"/>
    <lineage>
        <taxon>Bacteria</taxon>
        <taxon>Bacillati</taxon>
        <taxon>Bacillota</taxon>
        <taxon>Bacilli</taxon>
        <taxon>Bacillales</taxon>
        <taxon>Bacillaceae</taxon>
        <taxon>Cytobacillus</taxon>
    </lineage>
</organism>
<dbReference type="Proteomes" id="UP001601059">
    <property type="component" value="Unassembled WGS sequence"/>
</dbReference>
<name>A0ABW6KHC2_9BACI</name>
<protein>
    <recommendedName>
        <fullName evidence="1">Lactate utilization protein C</fullName>
    </recommendedName>
</protein>
<dbReference type="EMBL" id="JBIACK010000017">
    <property type="protein sequence ID" value="MFE8703594.1"/>
    <property type="molecule type" value="Genomic_DNA"/>
</dbReference>
<gene>
    <name evidence="1" type="primary">lutC</name>
    <name evidence="3" type="ORF">ACFYKX_23800</name>
</gene>
<evidence type="ECO:0000313" key="4">
    <source>
        <dbReference type="Proteomes" id="UP001601059"/>
    </source>
</evidence>
<dbReference type="InterPro" id="IPR003741">
    <property type="entry name" value="LUD_dom"/>
</dbReference>
<reference evidence="3 4" key="1">
    <citation type="submission" date="2024-08" db="EMBL/GenBank/DDBJ databases">
        <title>Two novel Cytobacillus novel species.</title>
        <authorList>
            <person name="Liu G."/>
        </authorList>
    </citation>
    <scope>NUCLEOTIDE SEQUENCE [LARGE SCALE GENOMIC DNA]</scope>
    <source>
        <strain evidence="3 4">FJAT-54145</strain>
    </source>
</reference>
<comment type="similarity">
    <text evidence="1">Belongs to the LutC/YkgG family.</text>
</comment>
<comment type="function">
    <text evidence="1">Is involved in L-lactate degradation and allows cells to grow with lactate as the sole carbon source.</text>
</comment>
<feature type="domain" description="LUD" evidence="2">
    <location>
        <begin position="52"/>
        <end position="236"/>
    </location>
</feature>
<dbReference type="SUPFAM" id="SSF100950">
    <property type="entry name" value="NagB/RpiA/CoA transferase-like"/>
    <property type="match status" value="1"/>
</dbReference>
<dbReference type="PANTHER" id="PTHR43682">
    <property type="entry name" value="LACTATE UTILIZATION PROTEIN C"/>
    <property type="match status" value="1"/>
</dbReference>
<dbReference type="RefSeq" id="WP_389364246.1">
    <property type="nucleotide sequence ID" value="NZ_JBIACK010000017.1"/>
</dbReference>
<dbReference type="InterPro" id="IPR022823">
    <property type="entry name" value="LutC"/>
</dbReference>